<dbReference type="EC" id="2.4.1.80" evidence="5"/>
<evidence type="ECO:0000313" key="17">
    <source>
        <dbReference type="Proteomes" id="UP000827549"/>
    </source>
</evidence>
<feature type="transmembrane region" description="Helical" evidence="15">
    <location>
        <begin position="6"/>
        <end position="28"/>
    </location>
</feature>
<dbReference type="Gene3D" id="3.90.550.10">
    <property type="entry name" value="Spore Coat Polysaccharide Biosynthesis Protein SpsA, Chain A"/>
    <property type="match status" value="1"/>
</dbReference>
<evidence type="ECO:0000256" key="1">
    <source>
        <dbReference type="ARBA" id="ARBA00004141"/>
    </source>
</evidence>
<dbReference type="GO" id="GO:0016020">
    <property type="term" value="C:membrane"/>
    <property type="evidence" value="ECO:0007669"/>
    <property type="project" value="UniProtKB-SubCell"/>
</dbReference>
<dbReference type="GO" id="GO:0006679">
    <property type="term" value="P:glucosylceramide biosynthetic process"/>
    <property type="evidence" value="ECO:0007669"/>
    <property type="project" value="TreeGrafter"/>
</dbReference>
<evidence type="ECO:0000256" key="11">
    <source>
        <dbReference type="ARBA" id="ARBA00023136"/>
    </source>
</evidence>
<evidence type="ECO:0000256" key="10">
    <source>
        <dbReference type="ARBA" id="ARBA00022989"/>
    </source>
</evidence>
<dbReference type="Pfam" id="PF13506">
    <property type="entry name" value="Glyco_transf_21"/>
    <property type="match status" value="1"/>
</dbReference>
<dbReference type="PANTHER" id="PTHR12726">
    <property type="entry name" value="CERAMIDE GLUCOSYLTRANSFERASE"/>
    <property type="match status" value="1"/>
</dbReference>
<keyword evidence="7" id="KW-0328">Glycosyltransferase</keyword>
<evidence type="ECO:0000256" key="5">
    <source>
        <dbReference type="ARBA" id="ARBA00012699"/>
    </source>
</evidence>
<dbReference type="GO" id="GO:0008120">
    <property type="term" value="F:ceramide glucosyltransferase activity"/>
    <property type="evidence" value="ECO:0007669"/>
    <property type="project" value="UniProtKB-EC"/>
</dbReference>
<dbReference type="PANTHER" id="PTHR12726:SF0">
    <property type="entry name" value="CERAMIDE GLUCOSYLTRANSFERASE"/>
    <property type="match status" value="1"/>
</dbReference>
<dbReference type="AlphaFoldDB" id="A0AAF0Y3S4"/>
<keyword evidence="8" id="KW-0808">Transferase</keyword>
<keyword evidence="9 15" id="KW-0812">Transmembrane</keyword>
<proteinExistence type="inferred from homology"/>
<sequence length="438" mass="47949">MPDERGSVSFFLAIGGLVLYGVVWAVGLNGWRVAKTRYGRASAPSRLATLPATSVPGVTIIRPLCGLDSNLYNSLETVMRLDYPRYEVIFAFQDAGDEAIPVVRLLIKNYKHVDARIVINPAKVGVNPKVNNLMQPFHEAQYDLLWVIDSTVAVTEGTLGRMVDAWVSGAGGGTDVESRAAAYAPPTRGQVGLVHQVPIAVVYHRSWGSLIEQAFLNGNHAKMYLSINDVAVESCVVGKSNMYSRASIAGLRTPSPTLRASPDPPSGLAGFGPFMAEDNMIAMTLWRSGLKHAMTPDVALDFIGALSVRQYIDRRARWIRVRKVMVLPATLIEPFTECLLGSLMGSWALNRLFNIPQAPVFVASVLAWFLVDNSVRRSLSTNVRHIGPQTSTGTFALAWAARELLALPVWLYAMVGSTVMWRGHRYRILASGEAKRVD</sequence>
<organism evidence="16 17">
    <name type="scientific">Vanrija pseudolonga</name>
    <dbReference type="NCBI Taxonomy" id="143232"/>
    <lineage>
        <taxon>Eukaryota</taxon>
        <taxon>Fungi</taxon>
        <taxon>Dikarya</taxon>
        <taxon>Basidiomycota</taxon>
        <taxon>Agaricomycotina</taxon>
        <taxon>Tremellomycetes</taxon>
        <taxon>Trichosporonales</taxon>
        <taxon>Trichosporonaceae</taxon>
        <taxon>Vanrija</taxon>
    </lineage>
</organism>
<protein>
    <recommendedName>
        <fullName evidence="6">Ceramide glucosyltransferase</fullName>
        <ecNumber evidence="5">2.4.1.80</ecNumber>
    </recommendedName>
    <alternativeName>
        <fullName evidence="13">Glucosylceramide synthase</fullName>
    </alternativeName>
    <alternativeName>
        <fullName evidence="14">UDP-glucose ceramide glucosyltransferase</fullName>
    </alternativeName>
    <alternativeName>
        <fullName evidence="12">UDP-glucose:N-acylsphingosine D-glucosyltransferase</fullName>
    </alternativeName>
</protein>
<keyword evidence="17" id="KW-1185">Reference proteome</keyword>
<evidence type="ECO:0000256" key="9">
    <source>
        <dbReference type="ARBA" id="ARBA00022692"/>
    </source>
</evidence>
<dbReference type="SUPFAM" id="SSF53448">
    <property type="entry name" value="Nucleotide-diphospho-sugar transferases"/>
    <property type="match status" value="1"/>
</dbReference>
<keyword evidence="10 15" id="KW-1133">Transmembrane helix</keyword>
<accession>A0AAF0Y3S4</accession>
<gene>
    <name evidence="16" type="primary">GCS1_0</name>
    <name evidence="16" type="ORF">LOC62_02G002441</name>
</gene>
<dbReference type="RefSeq" id="XP_062624934.1">
    <property type="nucleotide sequence ID" value="XM_062768950.1"/>
</dbReference>
<evidence type="ECO:0000256" key="13">
    <source>
        <dbReference type="ARBA" id="ARBA00031543"/>
    </source>
</evidence>
<dbReference type="InterPro" id="IPR025993">
    <property type="entry name" value="Ceramide_glucosylTrfase"/>
</dbReference>
<dbReference type="Proteomes" id="UP000827549">
    <property type="component" value="Chromosome 2"/>
</dbReference>
<comment type="subcellular location">
    <subcellularLocation>
        <location evidence="1">Membrane</location>
        <topology evidence="1">Multi-pass membrane protein</topology>
    </subcellularLocation>
</comment>
<feature type="transmembrane region" description="Helical" evidence="15">
    <location>
        <begin position="392"/>
        <end position="413"/>
    </location>
</feature>
<reference evidence="16" key="1">
    <citation type="submission" date="2023-10" db="EMBL/GenBank/DDBJ databases">
        <authorList>
            <person name="Noh H."/>
        </authorList>
    </citation>
    <scope>NUCLEOTIDE SEQUENCE</scope>
    <source>
        <strain evidence="16">DUCC4014</strain>
    </source>
</reference>
<comment type="similarity">
    <text evidence="4">Belongs to the glycosyltransferase 2 family.</text>
</comment>
<dbReference type="EMBL" id="CP086715">
    <property type="protein sequence ID" value="WOO78902.1"/>
    <property type="molecule type" value="Genomic_DNA"/>
</dbReference>
<evidence type="ECO:0000256" key="15">
    <source>
        <dbReference type="SAM" id="Phobius"/>
    </source>
</evidence>
<comment type="pathway">
    <text evidence="2">Lipid metabolism; sphingolipid metabolism.</text>
</comment>
<name>A0AAF0Y3S4_9TREE</name>
<evidence type="ECO:0000256" key="2">
    <source>
        <dbReference type="ARBA" id="ARBA00004760"/>
    </source>
</evidence>
<dbReference type="CDD" id="cd02520">
    <property type="entry name" value="Glucosylceramide_synthase"/>
    <property type="match status" value="1"/>
</dbReference>
<evidence type="ECO:0000256" key="14">
    <source>
        <dbReference type="ARBA" id="ARBA00032575"/>
    </source>
</evidence>
<dbReference type="GeneID" id="87805689"/>
<evidence type="ECO:0000256" key="7">
    <source>
        <dbReference type="ARBA" id="ARBA00022676"/>
    </source>
</evidence>
<evidence type="ECO:0000256" key="12">
    <source>
        <dbReference type="ARBA" id="ARBA00031017"/>
    </source>
</evidence>
<comment type="pathway">
    <text evidence="3">Sphingolipid metabolism.</text>
</comment>
<feature type="transmembrane region" description="Helical" evidence="15">
    <location>
        <begin position="355"/>
        <end position="371"/>
    </location>
</feature>
<evidence type="ECO:0000256" key="3">
    <source>
        <dbReference type="ARBA" id="ARBA00004991"/>
    </source>
</evidence>
<evidence type="ECO:0000313" key="16">
    <source>
        <dbReference type="EMBL" id="WOO78902.1"/>
    </source>
</evidence>
<evidence type="ECO:0000256" key="4">
    <source>
        <dbReference type="ARBA" id="ARBA00006739"/>
    </source>
</evidence>
<dbReference type="InterPro" id="IPR029044">
    <property type="entry name" value="Nucleotide-diphossugar_trans"/>
</dbReference>
<evidence type="ECO:0000256" key="6">
    <source>
        <dbReference type="ARBA" id="ARBA00019988"/>
    </source>
</evidence>
<evidence type="ECO:0000256" key="8">
    <source>
        <dbReference type="ARBA" id="ARBA00022679"/>
    </source>
</evidence>
<keyword evidence="11 15" id="KW-0472">Membrane</keyword>